<feature type="compositionally biased region" description="Basic residues" evidence="1">
    <location>
        <begin position="91"/>
        <end position="105"/>
    </location>
</feature>
<proteinExistence type="predicted"/>
<evidence type="ECO:0000256" key="1">
    <source>
        <dbReference type="SAM" id="MobiDB-lite"/>
    </source>
</evidence>
<dbReference type="EMBL" id="CAUYUJ010015305">
    <property type="protein sequence ID" value="CAK0852285.1"/>
    <property type="molecule type" value="Genomic_DNA"/>
</dbReference>
<sequence>MPRDEELAVCQGSKTSGGPRCEKNTTLDGREIADGLETCAIRLEIHYEQWRAAHVGRPLRAPPRSRAAWQSGEEPSGAARGWEIEEERGGRGAKGKRRARKRGMRTSRGTENNEPKATHYQPKNAMRMLQTKRDYALSRLDPCSTLPEPLRAEWAAVPPAFTIHRRPVVARWRGQPL</sequence>
<dbReference type="Proteomes" id="UP001189429">
    <property type="component" value="Unassembled WGS sequence"/>
</dbReference>
<name>A0ABN9U0L6_9DINO</name>
<feature type="compositionally biased region" description="Low complexity" evidence="1">
    <location>
        <begin position="58"/>
        <end position="68"/>
    </location>
</feature>
<gene>
    <name evidence="2" type="ORF">PCOR1329_LOCUS44154</name>
</gene>
<organism evidence="2 3">
    <name type="scientific">Prorocentrum cordatum</name>
    <dbReference type="NCBI Taxonomy" id="2364126"/>
    <lineage>
        <taxon>Eukaryota</taxon>
        <taxon>Sar</taxon>
        <taxon>Alveolata</taxon>
        <taxon>Dinophyceae</taxon>
        <taxon>Prorocentrales</taxon>
        <taxon>Prorocentraceae</taxon>
        <taxon>Prorocentrum</taxon>
    </lineage>
</organism>
<protein>
    <submittedName>
        <fullName evidence="2">Uncharacterized protein</fullName>
    </submittedName>
</protein>
<accession>A0ABN9U0L6</accession>
<feature type="region of interest" description="Disordered" evidence="1">
    <location>
        <begin position="57"/>
        <end position="120"/>
    </location>
</feature>
<keyword evidence="3" id="KW-1185">Reference proteome</keyword>
<evidence type="ECO:0000313" key="3">
    <source>
        <dbReference type="Proteomes" id="UP001189429"/>
    </source>
</evidence>
<comment type="caution">
    <text evidence="2">The sequence shown here is derived from an EMBL/GenBank/DDBJ whole genome shotgun (WGS) entry which is preliminary data.</text>
</comment>
<evidence type="ECO:0000313" key="2">
    <source>
        <dbReference type="EMBL" id="CAK0852285.1"/>
    </source>
</evidence>
<reference evidence="2" key="1">
    <citation type="submission" date="2023-10" db="EMBL/GenBank/DDBJ databases">
        <authorList>
            <person name="Chen Y."/>
            <person name="Shah S."/>
            <person name="Dougan E. K."/>
            <person name="Thang M."/>
            <person name="Chan C."/>
        </authorList>
    </citation>
    <scope>NUCLEOTIDE SEQUENCE [LARGE SCALE GENOMIC DNA]</scope>
</reference>
<feature type="region of interest" description="Disordered" evidence="1">
    <location>
        <begin position="1"/>
        <end position="26"/>
    </location>
</feature>